<organism evidence="1 2">
    <name type="scientific">Schizosaccharomyces cryophilus (strain OY26 / ATCC MYA-4695 / CBS 11777 / NBRC 106824 / NRRL Y48691)</name>
    <name type="common">Fission yeast</name>
    <dbReference type="NCBI Taxonomy" id="653667"/>
    <lineage>
        <taxon>Eukaryota</taxon>
        <taxon>Fungi</taxon>
        <taxon>Dikarya</taxon>
        <taxon>Ascomycota</taxon>
        <taxon>Taphrinomycotina</taxon>
        <taxon>Schizosaccharomycetes</taxon>
        <taxon>Schizosaccharomycetales</taxon>
        <taxon>Schizosaccharomycetaceae</taxon>
        <taxon>Schizosaccharomyces</taxon>
    </lineage>
</organism>
<dbReference type="AlphaFoldDB" id="S9XB91"/>
<accession>S9XB91</accession>
<keyword evidence="2" id="KW-1185">Reference proteome</keyword>
<sequence length="336" mass="38703">MFPVEWKAKSFLEIGLYYQKKEFDLNTQFQNALQLMDFADHTDEPVLLVIADYLIWFIYQNIPLKENPFLAHFFHTWAHTSCLGRQYLLANILSGRIQQTSSDLVSILTISPLELVCSTTKEDVLAENSFIDQNDLRQWLEQQELLPEKASSNSNTTIWLTGTERALTTEEVRSFLENQPRFSEKDVPTVKQIETFILLNLPFAPEIFSDLLNHSEANFNQRFVKNLTSLSITVSNIEVLILMLLHDPSLVSYMTGSGTFMYELLSSFTSQISNSNLFEKDRMAHIGTSFFIKVLDVPFIKNILVYDLYFDLQSFCMAAVPQSAILYQKLKVIRST</sequence>
<dbReference type="OrthoDB" id="5369336at2759"/>
<dbReference type="HOGENOM" id="CLU_826815_0_0_1"/>
<dbReference type="Proteomes" id="UP000015464">
    <property type="component" value="Unassembled WGS sequence"/>
</dbReference>
<dbReference type="OMA" id="DLQSFCM"/>
<dbReference type="GeneID" id="25039213"/>
<gene>
    <name evidence="1" type="ORF">SPOG_04900</name>
</gene>
<evidence type="ECO:0000313" key="1">
    <source>
        <dbReference type="EMBL" id="EPY51011.1"/>
    </source>
</evidence>
<proteinExistence type="predicted"/>
<name>S9XB91_SCHCR</name>
<evidence type="ECO:0000313" key="2">
    <source>
        <dbReference type="Proteomes" id="UP000015464"/>
    </source>
</evidence>
<dbReference type="RefSeq" id="XP_013024542.1">
    <property type="nucleotide sequence ID" value="XM_013169088.1"/>
</dbReference>
<protein>
    <recommendedName>
        <fullName evidence="3">CCR4-NOT transcription complex subunit 11</fullName>
    </recommendedName>
</protein>
<dbReference type="EMBL" id="KE546992">
    <property type="protein sequence ID" value="EPY51011.1"/>
    <property type="molecule type" value="Genomic_DNA"/>
</dbReference>
<reference evidence="1 2" key="1">
    <citation type="journal article" date="2011" name="Science">
        <title>Comparative functional genomics of the fission yeasts.</title>
        <authorList>
            <person name="Rhind N."/>
            <person name="Chen Z."/>
            <person name="Yassour M."/>
            <person name="Thompson D.A."/>
            <person name="Haas B.J."/>
            <person name="Habib N."/>
            <person name="Wapinski I."/>
            <person name="Roy S."/>
            <person name="Lin M.F."/>
            <person name="Heiman D.I."/>
            <person name="Young S.K."/>
            <person name="Furuya K."/>
            <person name="Guo Y."/>
            <person name="Pidoux A."/>
            <person name="Chen H.M."/>
            <person name="Robbertse B."/>
            <person name="Goldberg J.M."/>
            <person name="Aoki K."/>
            <person name="Bayne E.H."/>
            <person name="Berlin A.M."/>
            <person name="Desjardins C.A."/>
            <person name="Dobbs E."/>
            <person name="Dukaj L."/>
            <person name="Fan L."/>
            <person name="FitzGerald M.G."/>
            <person name="French C."/>
            <person name="Gujja S."/>
            <person name="Hansen K."/>
            <person name="Keifenheim D."/>
            <person name="Levin J.Z."/>
            <person name="Mosher R.A."/>
            <person name="Mueller C.A."/>
            <person name="Pfiffner J."/>
            <person name="Priest M."/>
            <person name="Russ C."/>
            <person name="Smialowska A."/>
            <person name="Swoboda P."/>
            <person name="Sykes S.M."/>
            <person name="Vaughn M."/>
            <person name="Vengrova S."/>
            <person name="Yoder R."/>
            <person name="Zeng Q."/>
            <person name="Allshire R."/>
            <person name="Baulcombe D."/>
            <person name="Birren B.W."/>
            <person name="Brown W."/>
            <person name="Ekwall K."/>
            <person name="Kellis M."/>
            <person name="Leatherwood J."/>
            <person name="Levin H."/>
            <person name="Margalit H."/>
            <person name="Martienssen R."/>
            <person name="Nieduszynski C.A."/>
            <person name="Spatafora J.W."/>
            <person name="Friedman N."/>
            <person name="Dalgaard J.Z."/>
            <person name="Baumann P."/>
            <person name="Niki H."/>
            <person name="Regev A."/>
            <person name="Nusbaum C."/>
        </authorList>
    </citation>
    <scope>NUCLEOTIDE SEQUENCE [LARGE SCALE GENOMIC DNA]</scope>
    <source>
        <strain evidence="2">OY26 / ATCC MYA-4695 / CBS 11777 / NBRC 106824 / NRRL Y48691</strain>
    </source>
</reference>
<evidence type="ECO:0008006" key="3">
    <source>
        <dbReference type="Google" id="ProtNLM"/>
    </source>
</evidence>